<evidence type="ECO:0000313" key="1">
    <source>
        <dbReference type="EMBL" id="AGR61232.1"/>
    </source>
</evidence>
<dbReference type="Proteomes" id="UP000015042">
    <property type="component" value="Chromosome"/>
</dbReference>
<gene>
    <name evidence="1" type="ORF">A464_4048</name>
</gene>
<dbReference type="KEGG" id="sbz:A464_4048"/>
<accession>S5NLV4</accession>
<organism evidence="1 2">
    <name type="scientific">Salmonella bongori N268-08</name>
    <dbReference type="NCBI Taxonomy" id="1197719"/>
    <lineage>
        <taxon>Bacteria</taxon>
        <taxon>Pseudomonadati</taxon>
        <taxon>Pseudomonadota</taxon>
        <taxon>Gammaproteobacteria</taxon>
        <taxon>Enterobacterales</taxon>
        <taxon>Enterobacteriaceae</taxon>
        <taxon>Salmonella</taxon>
    </lineage>
</organism>
<proteinExistence type="predicted"/>
<dbReference type="PATRIC" id="fig|1197719.3.peg.4041"/>
<protein>
    <submittedName>
        <fullName evidence="1">Uncharacterized protein</fullName>
    </submittedName>
</protein>
<name>S5NLV4_SALBN</name>
<sequence length="41" mass="4478">MPHTGGKLEFFATFAEKFCGSSGTLAKKPVDNFVHKLLPLL</sequence>
<dbReference type="AlphaFoldDB" id="S5NLV4"/>
<dbReference type="EMBL" id="CP006608">
    <property type="protein sequence ID" value="AGR61232.1"/>
    <property type="molecule type" value="Genomic_DNA"/>
</dbReference>
<evidence type="ECO:0000313" key="2">
    <source>
        <dbReference type="Proteomes" id="UP000015042"/>
    </source>
</evidence>
<reference evidence="1 2" key="1">
    <citation type="submission" date="2013-07" db="EMBL/GenBank/DDBJ databases">
        <title>Genome sequence of Salmonella bongori N268-08 - a rare clinical isolate.</title>
        <authorList>
            <person name="Marti R."/>
            <person name="Hagens S."/>
            <person name="Loessner M.J."/>
            <person name="Klumpp J."/>
        </authorList>
    </citation>
    <scope>NUCLEOTIDE SEQUENCE [LARGE SCALE GENOMIC DNA]</scope>
    <source>
        <strain evidence="1 2">N268-08</strain>
    </source>
</reference>
<dbReference type="HOGENOM" id="CLU_3276257_0_0_6"/>